<proteinExistence type="predicted"/>
<evidence type="ECO:0008006" key="2">
    <source>
        <dbReference type="Google" id="ProtNLM"/>
    </source>
</evidence>
<organism evidence="1">
    <name type="scientific">Arion vulgaris</name>
    <dbReference type="NCBI Taxonomy" id="1028688"/>
    <lineage>
        <taxon>Eukaryota</taxon>
        <taxon>Metazoa</taxon>
        <taxon>Spiralia</taxon>
        <taxon>Lophotrochozoa</taxon>
        <taxon>Mollusca</taxon>
        <taxon>Gastropoda</taxon>
        <taxon>Heterobranchia</taxon>
        <taxon>Euthyneura</taxon>
        <taxon>Panpulmonata</taxon>
        <taxon>Eupulmonata</taxon>
        <taxon>Stylommatophora</taxon>
        <taxon>Helicina</taxon>
        <taxon>Arionoidea</taxon>
        <taxon>Arionidae</taxon>
        <taxon>Arion</taxon>
    </lineage>
</organism>
<feature type="non-terminal residue" evidence="1">
    <location>
        <position position="1"/>
    </location>
</feature>
<protein>
    <recommendedName>
        <fullName evidence="2">VWFA domain-containing protein</fullName>
    </recommendedName>
</protein>
<dbReference type="InterPro" id="IPR036465">
    <property type="entry name" value="vWFA_dom_sf"/>
</dbReference>
<accession>A0A0B6ZY26</accession>
<reference evidence="1" key="1">
    <citation type="submission" date="2014-12" db="EMBL/GenBank/DDBJ databases">
        <title>Insight into the proteome of Arion vulgaris.</title>
        <authorList>
            <person name="Aradska J."/>
            <person name="Bulat T."/>
            <person name="Smidak R."/>
            <person name="Sarate P."/>
            <person name="Gangsoo J."/>
            <person name="Sialana F."/>
            <person name="Bilban M."/>
            <person name="Lubec G."/>
        </authorList>
    </citation>
    <scope>NUCLEOTIDE SEQUENCE</scope>
    <source>
        <tissue evidence="1">Skin</tissue>
    </source>
</reference>
<name>A0A0B6ZY26_9EUPU</name>
<dbReference type="Gene3D" id="3.40.50.410">
    <property type="entry name" value="von Willebrand factor, type A domain"/>
    <property type="match status" value="1"/>
</dbReference>
<sequence length="72" mass="7478">GRPDNQDAAVRQANTTRNTGIRIVAAGIGSVLKDDLTAMTGDKDLVFSAKSFKDLPALISLIFSAVCAAPTT</sequence>
<feature type="non-terminal residue" evidence="1">
    <location>
        <position position="72"/>
    </location>
</feature>
<dbReference type="EMBL" id="HACG01026568">
    <property type="protein sequence ID" value="CEK73433.1"/>
    <property type="molecule type" value="Transcribed_RNA"/>
</dbReference>
<gene>
    <name evidence="1" type="primary">ORF86739</name>
</gene>
<dbReference type="AlphaFoldDB" id="A0A0B6ZY26"/>
<dbReference type="SUPFAM" id="SSF53300">
    <property type="entry name" value="vWA-like"/>
    <property type="match status" value="1"/>
</dbReference>
<evidence type="ECO:0000313" key="1">
    <source>
        <dbReference type="EMBL" id="CEK73433.1"/>
    </source>
</evidence>